<dbReference type="Pfam" id="PF02537">
    <property type="entry name" value="CRCB"/>
    <property type="match status" value="1"/>
</dbReference>
<evidence type="ECO:0000256" key="9">
    <source>
        <dbReference type="ARBA" id="ARBA00049940"/>
    </source>
</evidence>
<protein>
    <recommendedName>
        <fullName evidence="10">Fluoride-specific ion channel FluC</fullName>
    </recommendedName>
</protein>
<dbReference type="Proteomes" id="UP000287296">
    <property type="component" value="Unassembled WGS sequence"/>
</dbReference>
<dbReference type="InterPro" id="IPR003691">
    <property type="entry name" value="FluC"/>
</dbReference>
<comment type="function">
    <text evidence="9 10">Fluoride-specific ion channel. Important for reducing fluoride concentration in the cell, thus reducing its toxicity.</text>
</comment>
<proteinExistence type="inferred from homology"/>
<evidence type="ECO:0000313" key="13">
    <source>
        <dbReference type="Proteomes" id="UP000287296"/>
    </source>
</evidence>
<evidence type="ECO:0000256" key="8">
    <source>
        <dbReference type="ARBA" id="ARBA00035585"/>
    </source>
</evidence>
<keyword evidence="6 10" id="KW-0407">Ion channel</keyword>
<dbReference type="PANTHER" id="PTHR28259">
    <property type="entry name" value="FLUORIDE EXPORT PROTEIN 1-RELATED"/>
    <property type="match status" value="1"/>
</dbReference>
<dbReference type="PANTHER" id="PTHR28259:SF1">
    <property type="entry name" value="FLUORIDE EXPORT PROTEIN 1-RELATED"/>
    <property type="match status" value="1"/>
</dbReference>
<keyword evidence="10" id="KW-0406">Ion transport</keyword>
<dbReference type="RefSeq" id="WP_120118747.1">
    <property type="nucleotide sequence ID" value="NZ_BORI01000006.1"/>
</dbReference>
<organism evidence="12 13">
    <name type="scientific">Siminovitchia terrae</name>
    <name type="common">Bacillus terrae</name>
    <dbReference type="NCBI Taxonomy" id="1914933"/>
    <lineage>
        <taxon>Bacteria</taxon>
        <taxon>Bacillati</taxon>
        <taxon>Bacillota</taxon>
        <taxon>Bacilli</taxon>
        <taxon>Bacillales</taxon>
        <taxon>Bacillaceae</taxon>
        <taxon>Siminovitchia</taxon>
    </lineage>
</organism>
<gene>
    <name evidence="10 12" type="primary">crcB</name>
    <name evidence="11" type="synonym">crcB2</name>
    <name evidence="10" type="synonym">fluC</name>
    <name evidence="12" type="ORF">D5F11_020900</name>
    <name evidence="11" type="ORF">J6TS1_08410</name>
</gene>
<comment type="similarity">
    <text evidence="7 10">Belongs to the fluoride channel Fluc/FEX (TC 1.A.43) family.</text>
</comment>
<comment type="catalytic activity">
    <reaction evidence="8">
        <text>fluoride(in) = fluoride(out)</text>
        <dbReference type="Rhea" id="RHEA:76159"/>
        <dbReference type="ChEBI" id="CHEBI:17051"/>
    </reaction>
    <physiologicalReaction direction="left-to-right" evidence="8">
        <dbReference type="Rhea" id="RHEA:76160"/>
    </physiologicalReaction>
</comment>
<sequence>MNILLIAIGGFFGAITRYFIANKIPLIKGTFPSATFFVNLTGSFVLGFLMGIMPPTKWALFIGVGFLGSYTTFSTFKVEMIRQFQEKKWKPALAYMLLSYFGGILLAFLGYISGDNL</sequence>
<dbReference type="GO" id="GO:0005886">
    <property type="term" value="C:plasma membrane"/>
    <property type="evidence" value="ECO:0007669"/>
    <property type="project" value="UniProtKB-SubCell"/>
</dbReference>
<evidence type="ECO:0000313" key="11">
    <source>
        <dbReference type="EMBL" id="GIN94971.1"/>
    </source>
</evidence>
<comment type="activity regulation">
    <text evidence="10">Na(+) is not transported, but it plays an essential structural role and its presence is essential for fluoride channel function.</text>
</comment>
<reference evidence="11 14" key="2">
    <citation type="submission" date="2021-03" db="EMBL/GenBank/DDBJ databases">
        <title>Antimicrobial resistance genes in bacteria isolated from Japanese honey, and their potential for conferring macrolide and lincosamide resistance in the American foulbrood pathogen Paenibacillus larvae.</title>
        <authorList>
            <person name="Okamoto M."/>
            <person name="Kumagai M."/>
            <person name="Kanamori H."/>
            <person name="Takamatsu D."/>
        </authorList>
    </citation>
    <scope>NUCLEOTIDE SEQUENCE [LARGE SCALE GENOMIC DNA]</scope>
    <source>
        <strain evidence="11 14">J6TS1</strain>
    </source>
</reference>
<evidence type="ECO:0000256" key="2">
    <source>
        <dbReference type="ARBA" id="ARBA00022475"/>
    </source>
</evidence>
<dbReference type="OrthoDB" id="9815830at2"/>
<comment type="caution">
    <text evidence="12">The sequence shown here is derived from an EMBL/GenBank/DDBJ whole genome shotgun (WGS) entry which is preliminary data.</text>
</comment>
<dbReference type="EMBL" id="QYTW02000028">
    <property type="protein sequence ID" value="RST57820.1"/>
    <property type="molecule type" value="Genomic_DNA"/>
</dbReference>
<comment type="subcellular location">
    <subcellularLocation>
        <location evidence="1 10">Cell membrane</location>
        <topology evidence="1 10">Multi-pass membrane protein</topology>
    </subcellularLocation>
</comment>
<dbReference type="GO" id="GO:0140114">
    <property type="term" value="P:cellular detoxification of fluoride"/>
    <property type="evidence" value="ECO:0007669"/>
    <property type="project" value="UniProtKB-UniRule"/>
</dbReference>
<keyword evidence="10" id="KW-0479">Metal-binding</keyword>
<feature type="transmembrane region" description="Helical" evidence="10">
    <location>
        <begin position="34"/>
        <end position="52"/>
    </location>
</feature>
<reference evidence="12 13" key="1">
    <citation type="submission" date="2018-12" db="EMBL/GenBank/DDBJ databases">
        <authorList>
            <person name="Sun L."/>
            <person name="Chen Z."/>
        </authorList>
    </citation>
    <scope>NUCLEOTIDE SEQUENCE [LARGE SCALE GENOMIC DNA]</scope>
    <source>
        <strain evidence="12 13">LMG 29736</strain>
    </source>
</reference>
<evidence type="ECO:0000256" key="5">
    <source>
        <dbReference type="ARBA" id="ARBA00023136"/>
    </source>
</evidence>
<keyword evidence="14" id="KW-1185">Reference proteome</keyword>
<dbReference type="HAMAP" id="MF_00454">
    <property type="entry name" value="FluC"/>
    <property type="match status" value="1"/>
</dbReference>
<name>A0A429X383_SIMTE</name>
<dbReference type="EMBL" id="BORJ01000001">
    <property type="protein sequence ID" value="GIN94971.1"/>
    <property type="molecule type" value="Genomic_DNA"/>
</dbReference>
<accession>A0A429X383</accession>
<feature type="binding site" evidence="10">
    <location>
        <position position="68"/>
    </location>
    <ligand>
        <name>Na(+)</name>
        <dbReference type="ChEBI" id="CHEBI:29101"/>
        <note>structural</note>
    </ligand>
</feature>
<evidence type="ECO:0000313" key="12">
    <source>
        <dbReference type="EMBL" id="RST57820.1"/>
    </source>
</evidence>
<feature type="transmembrane region" description="Helical" evidence="10">
    <location>
        <begin position="58"/>
        <end position="80"/>
    </location>
</feature>
<dbReference type="GO" id="GO:0062054">
    <property type="term" value="F:fluoride channel activity"/>
    <property type="evidence" value="ECO:0007669"/>
    <property type="project" value="UniProtKB-UniRule"/>
</dbReference>
<evidence type="ECO:0000256" key="3">
    <source>
        <dbReference type="ARBA" id="ARBA00022692"/>
    </source>
</evidence>
<keyword evidence="3 10" id="KW-0812">Transmembrane</keyword>
<evidence type="ECO:0000256" key="7">
    <source>
        <dbReference type="ARBA" id="ARBA00035120"/>
    </source>
</evidence>
<dbReference type="AlphaFoldDB" id="A0A429X383"/>
<evidence type="ECO:0000256" key="4">
    <source>
        <dbReference type="ARBA" id="ARBA00022989"/>
    </source>
</evidence>
<dbReference type="GO" id="GO:0046872">
    <property type="term" value="F:metal ion binding"/>
    <property type="evidence" value="ECO:0007669"/>
    <property type="project" value="UniProtKB-KW"/>
</dbReference>
<dbReference type="NCBIfam" id="TIGR00494">
    <property type="entry name" value="crcB"/>
    <property type="match status" value="1"/>
</dbReference>
<feature type="binding site" evidence="10">
    <location>
        <position position="71"/>
    </location>
    <ligand>
        <name>Na(+)</name>
        <dbReference type="ChEBI" id="CHEBI:29101"/>
        <note>structural</note>
    </ligand>
</feature>
<evidence type="ECO:0000313" key="14">
    <source>
        <dbReference type="Proteomes" id="UP000680670"/>
    </source>
</evidence>
<keyword evidence="5 10" id="KW-0472">Membrane</keyword>
<keyword evidence="2 10" id="KW-1003">Cell membrane</keyword>
<evidence type="ECO:0000256" key="6">
    <source>
        <dbReference type="ARBA" id="ARBA00023303"/>
    </source>
</evidence>
<dbReference type="Proteomes" id="UP000680670">
    <property type="component" value="Unassembled WGS sequence"/>
</dbReference>
<feature type="transmembrane region" description="Helical" evidence="10">
    <location>
        <begin position="92"/>
        <end position="112"/>
    </location>
</feature>
<keyword evidence="10" id="KW-0813">Transport</keyword>
<feature type="transmembrane region" description="Helical" evidence="10">
    <location>
        <begin position="6"/>
        <end position="22"/>
    </location>
</feature>
<evidence type="ECO:0000256" key="10">
    <source>
        <dbReference type="HAMAP-Rule" id="MF_00454"/>
    </source>
</evidence>
<evidence type="ECO:0000256" key="1">
    <source>
        <dbReference type="ARBA" id="ARBA00004651"/>
    </source>
</evidence>
<keyword evidence="4 10" id="KW-1133">Transmembrane helix</keyword>
<keyword evidence="10" id="KW-0915">Sodium</keyword>